<evidence type="ECO:0008006" key="2">
    <source>
        <dbReference type="Google" id="ProtNLM"/>
    </source>
</evidence>
<protein>
    <recommendedName>
        <fullName evidence="2">Reverse transcriptase domain-containing protein</fullName>
    </recommendedName>
</protein>
<sequence length="287" mass="32408">ILATESDEVIKSSVKDLVSILSESKGIPDTMCDVHLVKNPTPLEAKDHFEIVINFNDDISSSDDNSFYKENIEYVEASSHDSKVVSLEVAEIVIPKEEEIEDDNLSEKVLNVHLLIANIEALNDNPTPSSKFLTKSFSTSLKSFLEETNTFHNSLPEFENFYFDLEVISSGSTTSHSDISLPDYEAFSFNNDHIEEIDSGSTTTHFDVSLFECDSFIFNLANDQFPPTDRSNFTHEDFTDEFAHIISPPEYDCFYFWNLPNLGELMSILNSEIRENLPSTTCVNLPV</sequence>
<feature type="non-terminal residue" evidence="1">
    <location>
        <position position="287"/>
    </location>
</feature>
<name>A0A699R0C6_TANCI</name>
<organism evidence="1">
    <name type="scientific">Tanacetum cinerariifolium</name>
    <name type="common">Dalmatian daisy</name>
    <name type="synonym">Chrysanthemum cinerariifolium</name>
    <dbReference type="NCBI Taxonomy" id="118510"/>
    <lineage>
        <taxon>Eukaryota</taxon>
        <taxon>Viridiplantae</taxon>
        <taxon>Streptophyta</taxon>
        <taxon>Embryophyta</taxon>
        <taxon>Tracheophyta</taxon>
        <taxon>Spermatophyta</taxon>
        <taxon>Magnoliopsida</taxon>
        <taxon>eudicotyledons</taxon>
        <taxon>Gunneridae</taxon>
        <taxon>Pentapetalae</taxon>
        <taxon>asterids</taxon>
        <taxon>campanulids</taxon>
        <taxon>Asterales</taxon>
        <taxon>Asteraceae</taxon>
        <taxon>Asteroideae</taxon>
        <taxon>Anthemideae</taxon>
        <taxon>Anthemidinae</taxon>
        <taxon>Tanacetum</taxon>
    </lineage>
</organism>
<proteinExistence type="predicted"/>
<gene>
    <name evidence="1" type="ORF">Tci_848714</name>
</gene>
<reference evidence="1" key="1">
    <citation type="journal article" date="2019" name="Sci. Rep.">
        <title>Draft genome of Tanacetum cinerariifolium, the natural source of mosquito coil.</title>
        <authorList>
            <person name="Yamashiro T."/>
            <person name="Shiraishi A."/>
            <person name="Satake H."/>
            <person name="Nakayama K."/>
        </authorList>
    </citation>
    <scope>NUCLEOTIDE SEQUENCE</scope>
</reference>
<accession>A0A699R0C6</accession>
<comment type="caution">
    <text evidence="1">The sequence shown here is derived from an EMBL/GenBank/DDBJ whole genome shotgun (WGS) entry which is preliminary data.</text>
</comment>
<dbReference type="AlphaFoldDB" id="A0A699R0C6"/>
<evidence type="ECO:0000313" key="1">
    <source>
        <dbReference type="EMBL" id="GFC76744.1"/>
    </source>
</evidence>
<dbReference type="EMBL" id="BKCJ011057785">
    <property type="protein sequence ID" value="GFC76744.1"/>
    <property type="molecule type" value="Genomic_DNA"/>
</dbReference>
<feature type="non-terminal residue" evidence="1">
    <location>
        <position position="1"/>
    </location>
</feature>